<comment type="subcellular location">
    <subcellularLocation>
        <location evidence="1">Membrane</location>
        <topology evidence="1">Multi-pass membrane protein</topology>
    </subcellularLocation>
</comment>
<dbReference type="AlphaFoldDB" id="A0A6J8A236"/>
<dbReference type="GO" id="GO:0005230">
    <property type="term" value="F:extracellular ligand-gated monoatomic ion channel activity"/>
    <property type="evidence" value="ECO:0007669"/>
    <property type="project" value="InterPro"/>
</dbReference>
<dbReference type="CDD" id="cd19051">
    <property type="entry name" value="LGIC_TM_cation"/>
    <property type="match status" value="1"/>
</dbReference>
<dbReference type="SUPFAM" id="SSF90112">
    <property type="entry name" value="Neurotransmitter-gated ion-channel transmembrane pore"/>
    <property type="match status" value="1"/>
</dbReference>
<feature type="transmembrane region" description="Helical" evidence="5">
    <location>
        <begin position="225"/>
        <end position="246"/>
    </location>
</feature>
<dbReference type="InterPro" id="IPR038050">
    <property type="entry name" value="Neuro_actylchol_rec"/>
</dbReference>
<keyword evidence="5" id="KW-0732">Signal</keyword>
<dbReference type="Gene3D" id="1.20.58.390">
    <property type="entry name" value="Neurotransmitter-gated ion-channel transmembrane domain"/>
    <property type="match status" value="1"/>
</dbReference>
<dbReference type="Pfam" id="PF02931">
    <property type="entry name" value="Neur_chan_LBD"/>
    <property type="match status" value="1"/>
</dbReference>
<evidence type="ECO:0000256" key="3">
    <source>
        <dbReference type="ARBA" id="ARBA00022989"/>
    </source>
</evidence>
<keyword evidence="4 5" id="KW-0472">Membrane</keyword>
<dbReference type="GO" id="GO:0004888">
    <property type="term" value="F:transmembrane signaling receptor activity"/>
    <property type="evidence" value="ECO:0007669"/>
    <property type="project" value="InterPro"/>
</dbReference>
<keyword evidence="5" id="KW-0406">Ion transport</keyword>
<evidence type="ECO:0000313" key="8">
    <source>
        <dbReference type="EMBL" id="CAC5360298.1"/>
    </source>
</evidence>
<dbReference type="InterPro" id="IPR006202">
    <property type="entry name" value="Neur_chan_lig-bd"/>
</dbReference>
<dbReference type="PROSITE" id="PS00236">
    <property type="entry name" value="NEUROTR_ION_CHANNEL"/>
    <property type="match status" value="1"/>
</dbReference>
<dbReference type="InterPro" id="IPR036719">
    <property type="entry name" value="Neuro-gated_channel_TM_sf"/>
</dbReference>
<dbReference type="InterPro" id="IPR006201">
    <property type="entry name" value="Neur_channel"/>
</dbReference>
<evidence type="ECO:0000256" key="1">
    <source>
        <dbReference type="ARBA" id="ARBA00004141"/>
    </source>
</evidence>
<dbReference type="Proteomes" id="UP000507470">
    <property type="component" value="Unassembled WGS sequence"/>
</dbReference>
<comment type="similarity">
    <text evidence="5">Belongs to the ligand-gated ion channel (TC 1.A.9) family.</text>
</comment>
<evidence type="ECO:0000313" key="9">
    <source>
        <dbReference type="Proteomes" id="UP000507470"/>
    </source>
</evidence>
<dbReference type="InterPro" id="IPR036734">
    <property type="entry name" value="Neur_chan_lig-bd_sf"/>
</dbReference>
<dbReference type="PANTHER" id="PTHR18945">
    <property type="entry name" value="NEUROTRANSMITTER GATED ION CHANNEL"/>
    <property type="match status" value="1"/>
</dbReference>
<feature type="chain" id="PRO_5027162629" evidence="5">
    <location>
        <begin position="20"/>
        <end position="393"/>
    </location>
</feature>
<evidence type="ECO:0000256" key="4">
    <source>
        <dbReference type="ARBA" id="ARBA00023136"/>
    </source>
</evidence>
<accession>A0A6J8A236</accession>
<reference evidence="8 9" key="1">
    <citation type="submission" date="2020-06" db="EMBL/GenBank/DDBJ databases">
        <authorList>
            <person name="Li R."/>
            <person name="Bekaert M."/>
        </authorList>
    </citation>
    <scope>NUCLEOTIDE SEQUENCE [LARGE SCALE GENOMIC DNA]</scope>
    <source>
        <strain evidence="9">wild</strain>
    </source>
</reference>
<dbReference type="PRINTS" id="PR00252">
    <property type="entry name" value="NRIONCHANNEL"/>
</dbReference>
<feature type="domain" description="Neurotransmitter-gated ion-channel transmembrane" evidence="7">
    <location>
        <begin position="230"/>
        <end position="337"/>
    </location>
</feature>
<dbReference type="GO" id="GO:0016020">
    <property type="term" value="C:membrane"/>
    <property type="evidence" value="ECO:0007669"/>
    <property type="project" value="UniProtKB-SubCell"/>
</dbReference>
<sequence length="393" mass="45269">MMLLLLFLNAFIVIRTGLGYSAENVVNLKKTLFKTYDKDVRPSLDFSKSLDVDVKLVFHEVDEVNEKSQSISGSGKLKIKWNDNYLTWNESNFYDINQILVPEEAIWKPDIRIHNGRASIGSSESKSKQVKIEKNGDVTWIHFLWFETQCAIDVKYYPFDNQSCDIEFIFLNGDGIWIDSAVVDTDVTEVKDDWIIEKTNSRIVNRNNKQRAQFKLYIKRKPYRVLLEFVFPVVIMAVLDLFTFCIPCDSGEKISYTTTMYLAFSVYTFILSSYLPESSDNSVIAIFLKAMMVIETAIVAVTAIQLRINHHSNNPSPPSWVKVICRLTNKVTCYSNKNKVKVFKEKYSEDLDVDEEISGKDVKRTCDNLDRILFWFFAVAMLLTSLSCLLIVS</sequence>
<feature type="transmembrane region" description="Helical" evidence="5">
    <location>
        <begin position="372"/>
        <end position="392"/>
    </location>
</feature>
<evidence type="ECO:0000259" key="6">
    <source>
        <dbReference type="Pfam" id="PF02931"/>
    </source>
</evidence>
<dbReference type="InterPro" id="IPR018000">
    <property type="entry name" value="Neurotransmitter_ion_chnl_CS"/>
</dbReference>
<feature type="transmembrane region" description="Helical" evidence="5">
    <location>
        <begin position="258"/>
        <end position="276"/>
    </location>
</feature>
<dbReference type="InterPro" id="IPR006029">
    <property type="entry name" value="Neurotrans-gated_channel_TM"/>
</dbReference>
<keyword evidence="2 5" id="KW-0812">Transmembrane</keyword>
<dbReference type="OrthoDB" id="6415331at2759"/>
<dbReference type="SUPFAM" id="SSF63712">
    <property type="entry name" value="Nicotinic receptor ligand binding domain-like"/>
    <property type="match status" value="1"/>
</dbReference>
<dbReference type="FunFam" id="2.70.170.10:FF:000028">
    <property type="entry name" value="AcetylCholine Receptor"/>
    <property type="match status" value="1"/>
</dbReference>
<keyword evidence="5" id="KW-0813">Transport</keyword>
<organism evidence="8 9">
    <name type="scientific">Mytilus coruscus</name>
    <name type="common">Sea mussel</name>
    <dbReference type="NCBI Taxonomy" id="42192"/>
    <lineage>
        <taxon>Eukaryota</taxon>
        <taxon>Metazoa</taxon>
        <taxon>Spiralia</taxon>
        <taxon>Lophotrochozoa</taxon>
        <taxon>Mollusca</taxon>
        <taxon>Bivalvia</taxon>
        <taxon>Autobranchia</taxon>
        <taxon>Pteriomorphia</taxon>
        <taxon>Mytilida</taxon>
        <taxon>Mytiloidea</taxon>
        <taxon>Mytilidae</taxon>
        <taxon>Mytilinae</taxon>
        <taxon>Mytilus</taxon>
    </lineage>
</organism>
<dbReference type="Pfam" id="PF02932">
    <property type="entry name" value="Neur_chan_memb"/>
    <property type="match status" value="1"/>
</dbReference>
<dbReference type="CDD" id="cd18989">
    <property type="entry name" value="LGIC_ECD_cation"/>
    <property type="match status" value="1"/>
</dbReference>
<dbReference type="Gene3D" id="2.70.170.10">
    <property type="entry name" value="Neurotransmitter-gated ion-channel ligand-binding domain"/>
    <property type="match status" value="1"/>
</dbReference>
<feature type="signal peptide" evidence="5">
    <location>
        <begin position="1"/>
        <end position="19"/>
    </location>
</feature>
<feature type="transmembrane region" description="Helical" evidence="5">
    <location>
        <begin position="282"/>
        <end position="304"/>
    </location>
</feature>
<evidence type="ECO:0000259" key="7">
    <source>
        <dbReference type="Pfam" id="PF02932"/>
    </source>
</evidence>
<dbReference type="EMBL" id="CACVKT020000558">
    <property type="protein sequence ID" value="CAC5360298.1"/>
    <property type="molecule type" value="Genomic_DNA"/>
</dbReference>
<evidence type="ECO:0000256" key="5">
    <source>
        <dbReference type="RuleBase" id="RU000687"/>
    </source>
</evidence>
<protein>
    <submittedName>
        <fullName evidence="8">Uncharacterized protein</fullName>
    </submittedName>
</protein>
<keyword evidence="3 5" id="KW-1133">Transmembrane helix</keyword>
<evidence type="ECO:0000256" key="2">
    <source>
        <dbReference type="ARBA" id="ARBA00022692"/>
    </source>
</evidence>
<gene>
    <name evidence="8" type="ORF">MCOR_2827</name>
</gene>
<keyword evidence="5" id="KW-0407">Ion channel</keyword>
<name>A0A6J8A236_MYTCO</name>
<keyword evidence="9" id="KW-1185">Reference proteome</keyword>
<feature type="domain" description="Neurotransmitter-gated ion-channel ligand-binding" evidence="6">
    <location>
        <begin position="28"/>
        <end position="184"/>
    </location>
</feature>
<proteinExistence type="inferred from homology"/>